<evidence type="ECO:0000313" key="3">
    <source>
        <dbReference type="Proteomes" id="UP000605970"/>
    </source>
</evidence>
<feature type="transmembrane region" description="Helical" evidence="1">
    <location>
        <begin position="228"/>
        <end position="245"/>
    </location>
</feature>
<feature type="transmembrane region" description="Helical" evidence="1">
    <location>
        <begin position="62"/>
        <end position="79"/>
    </location>
</feature>
<dbReference type="Proteomes" id="UP000605970">
    <property type="component" value="Unassembled WGS sequence"/>
</dbReference>
<sequence length="276" mass="32082">MSSNSSIVSTLPYYYTYLNFAENTLAFICTLIAIIHMSKLFYASKFNKSSLRVDNLAGTMKVYLAVNIFCGTLTLPYFFYKVFWWRPLLCMEMIQYIQIIFYALHYGVSSSLHYGNKIRQKIVIIEIIIFKKLNKIIYCESQSCMQLHLKNYPILFVKTCFGVGNIFCCIVFLHLLARVGKEAKKKLDNRIIKITVLIEIFLNMIPGEGNIIYKFITGTTPSTYTGELALLGFSLEIAICSVFYWRKYKYSKNEIQVKIIKSQENIQKKFSNKDIK</sequence>
<proteinExistence type="predicted"/>
<accession>A0A8S9ZGP5</accession>
<keyword evidence="1" id="KW-0472">Membrane</keyword>
<dbReference type="AlphaFoldDB" id="A0A8S9ZGP5"/>
<reference evidence="2" key="1">
    <citation type="journal article" date="2020" name="Ecol. Evol.">
        <title>Genome structure and content of the rice root-knot nematode (Meloidogyne graminicola).</title>
        <authorList>
            <person name="Phan N.T."/>
            <person name="Danchin E.G.J."/>
            <person name="Klopp C."/>
            <person name="Perfus-Barbeoch L."/>
            <person name="Kozlowski D.K."/>
            <person name="Koutsovoulos G.D."/>
            <person name="Lopez-Roques C."/>
            <person name="Bouchez O."/>
            <person name="Zahm M."/>
            <person name="Besnard G."/>
            <person name="Bellafiore S."/>
        </authorList>
    </citation>
    <scope>NUCLEOTIDE SEQUENCE</scope>
    <source>
        <strain evidence="2">VN-18</strain>
    </source>
</reference>
<organism evidence="2 3">
    <name type="scientific">Meloidogyne graminicola</name>
    <dbReference type="NCBI Taxonomy" id="189291"/>
    <lineage>
        <taxon>Eukaryota</taxon>
        <taxon>Metazoa</taxon>
        <taxon>Ecdysozoa</taxon>
        <taxon>Nematoda</taxon>
        <taxon>Chromadorea</taxon>
        <taxon>Rhabditida</taxon>
        <taxon>Tylenchina</taxon>
        <taxon>Tylenchomorpha</taxon>
        <taxon>Tylenchoidea</taxon>
        <taxon>Meloidogynidae</taxon>
        <taxon>Meloidogyninae</taxon>
        <taxon>Meloidogyne</taxon>
    </lineage>
</organism>
<gene>
    <name evidence="2" type="ORF">Mgra_00008098</name>
</gene>
<dbReference type="OrthoDB" id="5891386at2759"/>
<evidence type="ECO:0000256" key="1">
    <source>
        <dbReference type="SAM" id="Phobius"/>
    </source>
</evidence>
<keyword evidence="1" id="KW-1133">Transmembrane helix</keyword>
<comment type="caution">
    <text evidence="2">The sequence shown here is derived from an EMBL/GenBank/DDBJ whole genome shotgun (WGS) entry which is preliminary data.</text>
</comment>
<protein>
    <submittedName>
        <fullName evidence="2">Uncharacterized protein</fullName>
    </submittedName>
</protein>
<keyword evidence="1" id="KW-0812">Transmembrane</keyword>
<evidence type="ECO:0000313" key="2">
    <source>
        <dbReference type="EMBL" id="KAF7632500.1"/>
    </source>
</evidence>
<feature type="transmembrane region" description="Helical" evidence="1">
    <location>
        <begin position="20"/>
        <end position="42"/>
    </location>
</feature>
<dbReference type="EMBL" id="JABEBT010000101">
    <property type="protein sequence ID" value="KAF7632500.1"/>
    <property type="molecule type" value="Genomic_DNA"/>
</dbReference>
<keyword evidence="3" id="KW-1185">Reference proteome</keyword>
<name>A0A8S9ZGP5_9BILA</name>
<feature type="transmembrane region" description="Helical" evidence="1">
    <location>
        <begin position="155"/>
        <end position="176"/>
    </location>
</feature>